<evidence type="ECO:0000313" key="9">
    <source>
        <dbReference type="EMBL" id="KAL2099991.1"/>
    </source>
</evidence>
<dbReference type="PANTHER" id="PTHR44468">
    <property type="entry name" value="COXSACKIEVIRUS AND ADENOVIRUS RECEPTOR-RELATED"/>
    <property type="match status" value="1"/>
</dbReference>
<dbReference type="Proteomes" id="UP001591681">
    <property type="component" value="Unassembled WGS sequence"/>
</dbReference>
<dbReference type="InterPro" id="IPR052307">
    <property type="entry name" value="EJ_Adhesion_Regulator"/>
</dbReference>
<evidence type="ECO:0000256" key="5">
    <source>
        <dbReference type="ARBA" id="ARBA00023768"/>
    </source>
</evidence>
<evidence type="ECO:0000256" key="3">
    <source>
        <dbReference type="ARBA" id="ARBA00022427"/>
    </source>
</evidence>
<dbReference type="GO" id="GO:0005923">
    <property type="term" value="C:bicellular tight junction"/>
    <property type="evidence" value="ECO:0007669"/>
    <property type="project" value="UniProtKB-SubCell"/>
</dbReference>
<sequence length="345" mass="36748">MHCGLLKAGHPSAAAVILFGYLVSFYKGVAVAMEVTSSGPQTLQKAQGDTVTLGCTYSPGPMDTGELDIEWSIISPDTTQKDQPAISYTGGRTYIHGDPVLMKGLDFAAGNPSNGDASLSISSVSAAHSGVYQCKVKKAPGVDTRKISLLVMERPSVPKCWVEGGEAVGGPVSLHCKSPQGSPPLAYQWKREIGGPTPSEATHDPLTGELKISNHSEAFTGIYTCEVSNSVGKERCKINLRAFKPPNKAGVVAGTVVGCLLLFLILAIVIWLLVYRRRPSFEKEVSNEIREDVPPPESRPTSRMSSRNKGAAYSPVGGASQFPSSSSNSNSTTKYEYDSRFGYAV</sequence>
<gene>
    <name evidence="9" type="ORF">ACEWY4_004385</name>
</gene>
<feature type="domain" description="Ig-like" evidence="8">
    <location>
        <begin position="11"/>
        <end position="148"/>
    </location>
</feature>
<keyword evidence="10" id="KW-1185">Reference proteome</keyword>
<proteinExistence type="predicted"/>
<evidence type="ECO:0000256" key="4">
    <source>
        <dbReference type="ARBA" id="ARBA00022949"/>
    </source>
</evidence>
<comment type="caution">
    <text evidence="9">The sequence shown here is derived from an EMBL/GenBank/DDBJ whole genome shotgun (WGS) entry which is preliminary data.</text>
</comment>
<keyword evidence="3" id="KW-0796">Tight junction</keyword>
<keyword evidence="7" id="KW-0472">Membrane</keyword>
<feature type="transmembrane region" description="Helical" evidence="7">
    <location>
        <begin position="251"/>
        <end position="274"/>
    </location>
</feature>
<dbReference type="Pfam" id="PF13927">
    <property type="entry name" value="Ig_3"/>
    <property type="match status" value="1"/>
</dbReference>
<evidence type="ECO:0000256" key="2">
    <source>
        <dbReference type="ARBA" id="ARBA00004536"/>
    </source>
</evidence>
<dbReference type="EMBL" id="JBHFQA010000004">
    <property type="protein sequence ID" value="KAL2099991.1"/>
    <property type="molecule type" value="Genomic_DNA"/>
</dbReference>
<feature type="region of interest" description="Disordered" evidence="6">
    <location>
        <begin position="284"/>
        <end position="345"/>
    </location>
</feature>
<dbReference type="InterPro" id="IPR013783">
    <property type="entry name" value="Ig-like_fold"/>
</dbReference>
<dbReference type="Pfam" id="PF07686">
    <property type="entry name" value="V-set"/>
    <property type="match status" value="1"/>
</dbReference>
<dbReference type="AlphaFoldDB" id="A0ABD1KLY6"/>
<dbReference type="CDD" id="cd00096">
    <property type="entry name" value="Ig"/>
    <property type="match status" value="1"/>
</dbReference>
<dbReference type="SMART" id="SM00409">
    <property type="entry name" value="IG"/>
    <property type="match status" value="2"/>
</dbReference>
<name>A0ABD1KLY6_9TELE</name>
<reference evidence="9 10" key="1">
    <citation type="submission" date="2024-09" db="EMBL/GenBank/DDBJ databases">
        <title>A chromosome-level genome assembly of Gray's grenadier anchovy, Coilia grayii.</title>
        <authorList>
            <person name="Fu Z."/>
        </authorList>
    </citation>
    <scope>NUCLEOTIDE SEQUENCE [LARGE SCALE GENOMIC DNA]</scope>
    <source>
        <strain evidence="9">G4</strain>
        <tissue evidence="9">Muscle</tissue>
    </source>
</reference>
<keyword evidence="4" id="KW-0965">Cell junction</keyword>
<feature type="compositionally biased region" description="Basic and acidic residues" evidence="6">
    <location>
        <begin position="284"/>
        <end position="293"/>
    </location>
</feature>
<organism evidence="9 10">
    <name type="scientific">Coilia grayii</name>
    <name type="common">Gray's grenadier anchovy</name>
    <dbReference type="NCBI Taxonomy" id="363190"/>
    <lineage>
        <taxon>Eukaryota</taxon>
        <taxon>Metazoa</taxon>
        <taxon>Chordata</taxon>
        <taxon>Craniata</taxon>
        <taxon>Vertebrata</taxon>
        <taxon>Euteleostomi</taxon>
        <taxon>Actinopterygii</taxon>
        <taxon>Neopterygii</taxon>
        <taxon>Teleostei</taxon>
        <taxon>Clupei</taxon>
        <taxon>Clupeiformes</taxon>
        <taxon>Clupeoidei</taxon>
        <taxon>Engraulidae</taxon>
        <taxon>Coilinae</taxon>
        <taxon>Coilia</taxon>
    </lineage>
</organism>
<accession>A0ABD1KLY6</accession>
<protein>
    <recommendedName>
        <fullName evidence="8">Ig-like domain-containing protein</fullName>
    </recommendedName>
</protein>
<dbReference type="InterPro" id="IPR003598">
    <property type="entry name" value="Ig_sub2"/>
</dbReference>
<dbReference type="InterPro" id="IPR007110">
    <property type="entry name" value="Ig-like_dom"/>
</dbReference>
<dbReference type="Gene3D" id="2.60.40.10">
    <property type="entry name" value="Immunoglobulins"/>
    <property type="match status" value="2"/>
</dbReference>
<feature type="compositionally biased region" description="Polar residues" evidence="6">
    <location>
        <begin position="299"/>
        <end position="308"/>
    </location>
</feature>
<dbReference type="InterPro" id="IPR013106">
    <property type="entry name" value="Ig_V-set"/>
</dbReference>
<dbReference type="InterPro" id="IPR036179">
    <property type="entry name" value="Ig-like_dom_sf"/>
</dbReference>
<dbReference type="SUPFAM" id="SSF48726">
    <property type="entry name" value="Immunoglobulin"/>
    <property type="match status" value="2"/>
</dbReference>
<feature type="domain" description="Ig-like" evidence="8">
    <location>
        <begin position="155"/>
        <end position="239"/>
    </location>
</feature>
<dbReference type="SMART" id="SM00408">
    <property type="entry name" value="IGc2"/>
    <property type="match status" value="2"/>
</dbReference>
<comment type="subcellular location">
    <subcellularLocation>
        <location evidence="5">Basolateral cell membrane</location>
        <topology evidence="5">Single-pass type I membrane protein</topology>
    </subcellularLocation>
    <subcellularLocation>
        <location evidence="2">Cell junction</location>
        <location evidence="2">Adherens junction</location>
    </subcellularLocation>
    <subcellularLocation>
        <location evidence="1">Cell junction</location>
        <location evidence="1">Tight junction</location>
    </subcellularLocation>
</comment>
<evidence type="ECO:0000313" key="10">
    <source>
        <dbReference type="Proteomes" id="UP001591681"/>
    </source>
</evidence>
<dbReference type="InterPro" id="IPR003599">
    <property type="entry name" value="Ig_sub"/>
</dbReference>
<evidence type="ECO:0000259" key="8">
    <source>
        <dbReference type="PROSITE" id="PS50835"/>
    </source>
</evidence>
<keyword evidence="7" id="KW-1133">Transmembrane helix</keyword>
<evidence type="ECO:0000256" key="7">
    <source>
        <dbReference type="SAM" id="Phobius"/>
    </source>
</evidence>
<evidence type="ECO:0000256" key="1">
    <source>
        <dbReference type="ARBA" id="ARBA00004435"/>
    </source>
</evidence>
<dbReference type="GO" id="GO:0016323">
    <property type="term" value="C:basolateral plasma membrane"/>
    <property type="evidence" value="ECO:0007669"/>
    <property type="project" value="UniProtKB-SubCell"/>
</dbReference>
<dbReference type="PANTHER" id="PTHR44468:SF1">
    <property type="entry name" value="V-SET AND IMMUNOGLOBULIN DOMAIN CONTAINING 8A ISOFORM 1"/>
    <property type="match status" value="1"/>
</dbReference>
<dbReference type="PROSITE" id="PS50835">
    <property type="entry name" value="IG_LIKE"/>
    <property type="match status" value="2"/>
</dbReference>
<evidence type="ECO:0000256" key="6">
    <source>
        <dbReference type="SAM" id="MobiDB-lite"/>
    </source>
</evidence>
<keyword evidence="7" id="KW-0812">Transmembrane</keyword>
<dbReference type="GO" id="GO:0005912">
    <property type="term" value="C:adherens junction"/>
    <property type="evidence" value="ECO:0007669"/>
    <property type="project" value="UniProtKB-SubCell"/>
</dbReference>